<dbReference type="STRING" id="1505725.GA0061074_10284"/>
<dbReference type="AlphaFoldDB" id="A0A1C3ZM34"/>
<feature type="transmembrane region" description="Helical" evidence="1">
    <location>
        <begin position="6"/>
        <end position="23"/>
    </location>
</feature>
<accession>A0A1C3ZM34</accession>
<feature type="transmembrane region" description="Helical" evidence="1">
    <location>
        <begin position="142"/>
        <end position="162"/>
    </location>
</feature>
<proteinExistence type="predicted"/>
<protein>
    <submittedName>
        <fullName evidence="2">Uncharacterized protein</fullName>
    </submittedName>
</protein>
<keyword evidence="1" id="KW-1133">Transmembrane helix</keyword>
<dbReference type="EMBL" id="FMAO01000002">
    <property type="protein sequence ID" value="SCB83270.1"/>
    <property type="molecule type" value="Genomic_DNA"/>
</dbReference>
<dbReference type="OrthoDB" id="2242787at2"/>
<organism evidence="2 3">
    <name type="scientific">Weissella bombi</name>
    <dbReference type="NCBI Taxonomy" id="1505725"/>
    <lineage>
        <taxon>Bacteria</taxon>
        <taxon>Bacillati</taxon>
        <taxon>Bacillota</taxon>
        <taxon>Bacilli</taxon>
        <taxon>Lactobacillales</taxon>
        <taxon>Lactobacillaceae</taxon>
        <taxon>Weissella</taxon>
    </lineage>
</organism>
<keyword evidence="1" id="KW-0472">Membrane</keyword>
<feature type="transmembrane region" description="Helical" evidence="1">
    <location>
        <begin position="168"/>
        <end position="186"/>
    </location>
</feature>
<reference evidence="3" key="1">
    <citation type="submission" date="2016-08" db="EMBL/GenBank/DDBJ databases">
        <authorList>
            <person name="Varghese N."/>
            <person name="Submissions Spin"/>
        </authorList>
    </citation>
    <scope>NUCLEOTIDE SEQUENCE [LARGE SCALE GENOMIC DNA]</scope>
    <source>
        <strain evidence="3">R-53094</strain>
    </source>
</reference>
<sequence>MQYLVIFGALCSAFFGSFYLIATVQGKVQPNKITWLLWAISPLISFFATITATGLDWAILPVFMSGFMPLLVFITAMFNKGSYWQLKPVDYLCGFIAIIALIIWYITSNPILAIIFSIISDAVAALPTILKAWHYPNSETPIYYMGGIISTITGIIAATANWSFSNVAFTIYLLLLDISLVIIIIYRRKILANKHNVI</sequence>
<evidence type="ECO:0000256" key="1">
    <source>
        <dbReference type="SAM" id="Phobius"/>
    </source>
</evidence>
<feature type="transmembrane region" description="Helical" evidence="1">
    <location>
        <begin position="112"/>
        <end position="130"/>
    </location>
</feature>
<evidence type="ECO:0000313" key="2">
    <source>
        <dbReference type="EMBL" id="SCB83270.1"/>
    </source>
</evidence>
<keyword evidence="1" id="KW-0812">Transmembrane</keyword>
<name>A0A1C3ZM34_9LACO</name>
<gene>
    <name evidence="2" type="ORF">GA0061074_10284</name>
</gene>
<feature type="transmembrane region" description="Helical" evidence="1">
    <location>
        <begin position="89"/>
        <end position="106"/>
    </location>
</feature>
<dbReference type="RefSeq" id="WP_092461555.1">
    <property type="nucleotide sequence ID" value="NZ_BJEE01000001.1"/>
</dbReference>
<feature type="transmembrane region" description="Helical" evidence="1">
    <location>
        <begin position="35"/>
        <end position="52"/>
    </location>
</feature>
<dbReference type="Proteomes" id="UP000199268">
    <property type="component" value="Unassembled WGS sequence"/>
</dbReference>
<feature type="transmembrane region" description="Helical" evidence="1">
    <location>
        <begin position="58"/>
        <end position="77"/>
    </location>
</feature>
<keyword evidence="3" id="KW-1185">Reference proteome</keyword>
<evidence type="ECO:0000313" key="3">
    <source>
        <dbReference type="Proteomes" id="UP000199268"/>
    </source>
</evidence>